<gene>
    <name evidence="5" type="ORF">QTN47_05165</name>
</gene>
<evidence type="ECO:0000259" key="4">
    <source>
        <dbReference type="PROSITE" id="PS50932"/>
    </source>
</evidence>
<evidence type="ECO:0000313" key="6">
    <source>
        <dbReference type="Proteomes" id="UP001560573"/>
    </source>
</evidence>
<dbReference type="InterPro" id="IPR010982">
    <property type="entry name" value="Lambda_DNA-bd_dom_sf"/>
</dbReference>
<dbReference type="CDD" id="cd06267">
    <property type="entry name" value="PBP1_LacI_sugar_binding-like"/>
    <property type="match status" value="1"/>
</dbReference>
<dbReference type="SUPFAM" id="SSF53822">
    <property type="entry name" value="Periplasmic binding protein-like I"/>
    <property type="match status" value="1"/>
</dbReference>
<dbReference type="SUPFAM" id="SSF47413">
    <property type="entry name" value="lambda repressor-like DNA-binding domains"/>
    <property type="match status" value="1"/>
</dbReference>
<dbReference type="InterPro" id="IPR028082">
    <property type="entry name" value="Peripla_BP_I"/>
</dbReference>
<dbReference type="PANTHER" id="PTHR30146:SF109">
    <property type="entry name" value="HTH-TYPE TRANSCRIPTIONAL REGULATOR GALS"/>
    <property type="match status" value="1"/>
</dbReference>
<evidence type="ECO:0000256" key="3">
    <source>
        <dbReference type="ARBA" id="ARBA00023163"/>
    </source>
</evidence>
<evidence type="ECO:0000256" key="1">
    <source>
        <dbReference type="ARBA" id="ARBA00023015"/>
    </source>
</evidence>
<evidence type="ECO:0000313" key="5">
    <source>
        <dbReference type="EMBL" id="MEX6686871.1"/>
    </source>
</evidence>
<dbReference type="PANTHER" id="PTHR30146">
    <property type="entry name" value="LACI-RELATED TRANSCRIPTIONAL REPRESSOR"/>
    <property type="match status" value="1"/>
</dbReference>
<keyword evidence="1" id="KW-0805">Transcription regulation</keyword>
<feature type="domain" description="HTH lacI-type" evidence="4">
    <location>
        <begin position="4"/>
        <end position="58"/>
    </location>
</feature>
<dbReference type="GO" id="GO:0003677">
    <property type="term" value="F:DNA binding"/>
    <property type="evidence" value="ECO:0007669"/>
    <property type="project" value="UniProtKB-KW"/>
</dbReference>
<dbReference type="Gene3D" id="1.10.260.40">
    <property type="entry name" value="lambda repressor-like DNA-binding domains"/>
    <property type="match status" value="1"/>
</dbReference>
<organism evidence="5 6">
    <name type="scientific">Danxiaibacter flavus</name>
    <dbReference type="NCBI Taxonomy" id="3049108"/>
    <lineage>
        <taxon>Bacteria</taxon>
        <taxon>Pseudomonadati</taxon>
        <taxon>Bacteroidota</taxon>
        <taxon>Chitinophagia</taxon>
        <taxon>Chitinophagales</taxon>
        <taxon>Chitinophagaceae</taxon>
        <taxon>Danxiaibacter</taxon>
    </lineage>
</organism>
<keyword evidence="6" id="KW-1185">Reference proteome</keyword>
<proteinExistence type="predicted"/>
<comment type="caution">
    <text evidence="5">The sequence shown here is derived from an EMBL/GenBank/DDBJ whole genome shotgun (WGS) entry which is preliminary data.</text>
</comment>
<sequence>MSTITIKQLAQELNLSAGTVSKALKDSHEISAETKKRVREMAKDLDYVPNPYASSLRRRKSKTIAVVLPDIADSFFSAAIKGIETVAQDKGYHVLVYLTHELSYKECSILNDFKSGRVDGVLISVSRETTENHHVNELQANGIPVVFFDRVLPEINTAKVVTNDFEAARIATKHLIEKGCHRIAYLSFSRTLSISMDRLEGYKQALCDAGMEHAIDVVFCCNDEDENNRLIKEALSRQSKPDGILASAESLTIVAYHVCHEMGIKIPDDIKIVSFSNLATALILNPSLTTISQPAFEMGESAALLLFKSLEKNNFVLEGEQIVIPSVLMERQSTACSGVPGTELNA</sequence>
<dbReference type="CDD" id="cd01392">
    <property type="entry name" value="HTH_LacI"/>
    <property type="match status" value="1"/>
</dbReference>
<evidence type="ECO:0000256" key="2">
    <source>
        <dbReference type="ARBA" id="ARBA00023125"/>
    </source>
</evidence>
<dbReference type="EMBL" id="JAULBC010000001">
    <property type="protein sequence ID" value="MEX6686871.1"/>
    <property type="molecule type" value="Genomic_DNA"/>
</dbReference>
<dbReference type="Pfam" id="PF00532">
    <property type="entry name" value="Peripla_BP_1"/>
    <property type="match status" value="1"/>
</dbReference>
<keyword evidence="3" id="KW-0804">Transcription</keyword>
<dbReference type="InterPro" id="IPR000843">
    <property type="entry name" value="HTH_LacI"/>
</dbReference>
<protein>
    <submittedName>
        <fullName evidence="5">LacI family DNA-binding transcriptional regulator</fullName>
    </submittedName>
</protein>
<name>A0ABV3ZAH8_9BACT</name>
<accession>A0ABV3ZAH8</accession>
<dbReference type="PROSITE" id="PS50932">
    <property type="entry name" value="HTH_LACI_2"/>
    <property type="match status" value="1"/>
</dbReference>
<reference evidence="5 6" key="1">
    <citation type="submission" date="2023-07" db="EMBL/GenBank/DDBJ databases">
        <authorList>
            <person name="Lian W.-H."/>
        </authorList>
    </citation>
    <scope>NUCLEOTIDE SEQUENCE [LARGE SCALE GENOMIC DNA]</scope>
    <source>
        <strain evidence="5 6">SYSU DXS3180</strain>
    </source>
</reference>
<dbReference type="Pfam" id="PF00356">
    <property type="entry name" value="LacI"/>
    <property type="match status" value="1"/>
</dbReference>
<dbReference type="InterPro" id="IPR001761">
    <property type="entry name" value="Peripla_BP/Lac1_sug-bd_dom"/>
</dbReference>
<keyword evidence="2 5" id="KW-0238">DNA-binding</keyword>
<dbReference type="Gene3D" id="3.40.50.2300">
    <property type="match status" value="2"/>
</dbReference>
<dbReference type="Proteomes" id="UP001560573">
    <property type="component" value="Unassembled WGS sequence"/>
</dbReference>
<dbReference type="RefSeq" id="WP_369328267.1">
    <property type="nucleotide sequence ID" value="NZ_JAULBC010000001.1"/>
</dbReference>
<dbReference type="SMART" id="SM00354">
    <property type="entry name" value="HTH_LACI"/>
    <property type="match status" value="1"/>
</dbReference>